<reference evidence="2 3" key="1">
    <citation type="journal article" date="2015" name="Genome Announc.">
        <title>Expanding the biotechnology potential of lactobacilli through comparative genomics of 213 strains and associated genera.</title>
        <authorList>
            <person name="Sun Z."/>
            <person name="Harris H.M."/>
            <person name="McCann A."/>
            <person name="Guo C."/>
            <person name="Argimon S."/>
            <person name="Zhang W."/>
            <person name="Yang X."/>
            <person name="Jeffery I.B."/>
            <person name="Cooney J.C."/>
            <person name="Kagawa T.F."/>
            <person name="Liu W."/>
            <person name="Song Y."/>
            <person name="Salvetti E."/>
            <person name="Wrobel A."/>
            <person name="Rasinkangas P."/>
            <person name="Parkhill J."/>
            <person name="Rea M.C."/>
            <person name="O'Sullivan O."/>
            <person name="Ritari J."/>
            <person name="Douillard F.P."/>
            <person name="Paul Ross R."/>
            <person name="Yang R."/>
            <person name="Briner A.E."/>
            <person name="Felis G.E."/>
            <person name="de Vos W.M."/>
            <person name="Barrangou R."/>
            <person name="Klaenhammer T.R."/>
            <person name="Caufield P.W."/>
            <person name="Cui Y."/>
            <person name="Zhang H."/>
            <person name="O'Toole P.W."/>
        </authorList>
    </citation>
    <scope>NUCLEOTIDE SEQUENCE [LARGE SCALE GENOMIC DNA]</scope>
    <source>
        <strain evidence="2 3">DSM 18001</strain>
    </source>
</reference>
<protein>
    <recommendedName>
        <fullName evidence="1">Serine aminopeptidase S33 domain-containing protein</fullName>
    </recommendedName>
</protein>
<comment type="caution">
    <text evidence="2">The sequence shown here is derived from an EMBL/GenBank/DDBJ whole genome shotgun (WGS) entry which is preliminary data.</text>
</comment>
<dbReference type="InterPro" id="IPR029058">
    <property type="entry name" value="AB_hydrolase_fold"/>
</dbReference>
<accession>A0A0R2KWG9</accession>
<evidence type="ECO:0000313" key="3">
    <source>
        <dbReference type="Proteomes" id="UP000051859"/>
    </source>
</evidence>
<proteinExistence type="predicted"/>
<dbReference type="PANTHER" id="PTHR43358:SF4">
    <property type="entry name" value="ALPHA_BETA HYDROLASE FOLD-1 DOMAIN-CONTAINING PROTEIN"/>
    <property type="match status" value="1"/>
</dbReference>
<dbReference type="SUPFAM" id="SSF53474">
    <property type="entry name" value="alpha/beta-Hydrolases"/>
    <property type="match status" value="1"/>
</dbReference>
<dbReference type="Gene3D" id="3.40.50.1820">
    <property type="entry name" value="alpha/beta hydrolase"/>
    <property type="match status" value="1"/>
</dbReference>
<keyword evidence="3" id="KW-1185">Reference proteome</keyword>
<name>A0A0R2KWG9_9LACO</name>
<sequence length="312" mass="35638">MRRDYRIGLSFMGPVTLAASGLAILSAKLYDYAFRRIDYVPDASADKQQYAEKYFEYVKWYQEVPSSTWSLNQGDPENYIVAKYIPADRPSKKSVIIAHGYKGNGETMANFAKMFHDWGYHVLVPDDRGHGASSGKYINFGWIDRLDYVQWSQLMVSKLGKDINIALFGVSMGGATVQMASGEHLPPQVKVLVSDCGYSSLEEELVFLLKQQFHLPKQPITGIVSRLNQKRLGFPISVVSSTEQLKKNKLPILFIHGQLDRFVPSWMTEKSYSVVTAPKAKWIVKNATHAESYWINPLRYHYHVKHFIEKFI</sequence>
<dbReference type="InterPro" id="IPR052920">
    <property type="entry name" value="DNA-binding_regulatory"/>
</dbReference>
<dbReference type="PATRIC" id="fig|331679.3.peg.1801"/>
<dbReference type="EMBL" id="JQBX01000009">
    <property type="protein sequence ID" value="KRN93907.1"/>
    <property type="molecule type" value="Genomic_DNA"/>
</dbReference>
<dbReference type="RefSeq" id="WP_057802770.1">
    <property type="nucleotide sequence ID" value="NZ_JQBX01000009.1"/>
</dbReference>
<feature type="domain" description="Serine aminopeptidase S33" evidence="1">
    <location>
        <begin position="90"/>
        <end position="193"/>
    </location>
</feature>
<dbReference type="InterPro" id="IPR022742">
    <property type="entry name" value="Hydrolase_4"/>
</dbReference>
<dbReference type="Pfam" id="PF12146">
    <property type="entry name" value="Hydrolase_4"/>
    <property type="match status" value="1"/>
</dbReference>
<dbReference type="STRING" id="331679.IV81_GL001765"/>
<dbReference type="PANTHER" id="PTHR43358">
    <property type="entry name" value="ALPHA/BETA-HYDROLASE"/>
    <property type="match status" value="1"/>
</dbReference>
<gene>
    <name evidence="2" type="ORF">IV81_GL001765</name>
</gene>
<dbReference type="Proteomes" id="UP000051859">
    <property type="component" value="Unassembled WGS sequence"/>
</dbReference>
<evidence type="ECO:0000313" key="2">
    <source>
        <dbReference type="EMBL" id="KRN93907.1"/>
    </source>
</evidence>
<evidence type="ECO:0000259" key="1">
    <source>
        <dbReference type="Pfam" id="PF12146"/>
    </source>
</evidence>
<organism evidence="2 3">
    <name type="scientific">Pediococcus stilesii</name>
    <dbReference type="NCBI Taxonomy" id="331679"/>
    <lineage>
        <taxon>Bacteria</taxon>
        <taxon>Bacillati</taxon>
        <taxon>Bacillota</taxon>
        <taxon>Bacilli</taxon>
        <taxon>Lactobacillales</taxon>
        <taxon>Lactobacillaceae</taxon>
        <taxon>Pediococcus</taxon>
    </lineage>
</organism>
<dbReference type="AlphaFoldDB" id="A0A0R2KWG9"/>